<keyword evidence="3" id="KW-0863">Zinc-finger</keyword>
<feature type="compositionally biased region" description="Basic and acidic residues" evidence="6">
    <location>
        <begin position="67"/>
        <end position="100"/>
    </location>
</feature>
<protein>
    <recommendedName>
        <fullName evidence="9">Coiled-coil domain-containing protein 16</fullName>
    </recommendedName>
</protein>
<dbReference type="PANTHER" id="PTHR13278:SF0">
    <property type="entry name" value="ZINC FINGER PROTEIN 830"/>
    <property type="match status" value="1"/>
</dbReference>
<organism evidence="7 8">
    <name type="scientific">Malassezia furfur</name>
    <name type="common">Pityriasis versicolor infection agent</name>
    <name type="synonym">Pityrosporum furfur</name>
    <dbReference type="NCBI Taxonomy" id="55194"/>
    <lineage>
        <taxon>Eukaryota</taxon>
        <taxon>Fungi</taxon>
        <taxon>Dikarya</taxon>
        <taxon>Basidiomycota</taxon>
        <taxon>Ustilaginomycotina</taxon>
        <taxon>Malasseziomycetes</taxon>
        <taxon>Malasseziales</taxon>
        <taxon>Malasseziaceae</taxon>
        <taxon>Malassezia</taxon>
    </lineage>
</organism>
<evidence type="ECO:0000256" key="6">
    <source>
        <dbReference type="SAM" id="MobiDB-lite"/>
    </source>
</evidence>
<keyword evidence="2" id="KW-0479">Metal-binding</keyword>
<dbReference type="InterPro" id="IPR040050">
    <property type="entry name" value="ZNF830-like"/>
</dbReference>
<gene>
    <name evidence="7" type="ORF">GLX27_002012</name>
</gene>
<evidence type="ECO:0008006" key="9">
    <source>
        <dbReference type="Google" id="ProtNLM"/>
    </source>
</evidence>
<feature type="region of interest" description="Disordered" evidence="6">
    <location>
        <begin position="163"/>
        <end position="186"/>
    </location>
</feature>
<evidence type="ECO:0000256" key="3">
    <source>
        <dbReference type="ARBA" id="ARBA00022771"/>
    </source>
</evidence>
<evidence type="ECO:0000313" key="8">
    <source>
        <dbReference type="Proteomes" id="UP000818624"/>
    </source>
</evidence>
<dbReference type="Proteomes" id="UP000818624">
    <property type="component" value="Chromosome 2"/>
</dbReference>
<dbReference type="PANTHER" id="PTHR13278">
    <property type="entry name" value="ZINC FINGER PROTEIN 830"/>
    <property type="match status" value="1"/>
</dbReference>
<dbReference type="EMBL" id="CP046235">
    <property type="protein sequence ID" value="WFD47361.1"/>
    <property type="molecule type" value="Genomic_DNA"/>
</dbReference>
<feature type="compositionally biased region" description="Basic and acidic residues" evidence="6">
    <location>
        <begin position="110"/>
        <end position="119"/>
    </location>
</feature>
<proteinExistence type="predicted"/>
<keyword evidence="8" id="KW-1185">Reference proteome</keyword>
<keyword evidence="4" id="KW-0862">Zinc</keyword>
<feature type="region of interest" description="Disordered" evidence="6">
    <location>
        <begin position="63"/>
        <end position="130"/>
    </location>
</feature>
<sequence>MADARSLLRAAATQRAPHAAGITDRWASYHPKTGALRCAACDMVVVKHERLWGAHTASKSHRANVRAMEEREAQEQTSDRAVEEPVVHTEQEDTLKRKDADEPDVTGATEVKRTRRETDSETDAAPAIDKEWEEFQRTVIAPSNAKPSSYDDATITAAPELVRDQVAEAPQEEETEEERRARLEREEREDILARIDAEQRAQAEADERYVFSLTRRVLALRARFDRIREARHRRSK</sequence>
<comment type="subcellular location">
    <subcellularLocation>
        <location evidence="1">Nucleus</location>
    </subcellularLocation>
</comment>
<feature type="compositionally biased region" description="Basic and acidic residues" evidence="6">
    <location>
        <begin position="177"/>
        <end position="186"/>
    </location>
</feature>
<evidence type="ECO:0000256" key="1">
    <source>
        <dbReference type="ARBA" id="ARBA00004123"/>
    </source>
</evidence>
<name>A0ABY8EPC6_MALFU</name>
<reference evidence="7 8" key="1">
    <citation type="journal article" date="2020" name="Elife">
        <title>Loss of centromere function drives karyotype evolution in closely related Malassezia species.</title>
        <authorList>
            <person name="Sankaranarayanan S.R."/>
            <person name="Ianiri G."/>
            <person name="Coelho M.A."/>
            <person name="Reza M.H."/>
            <person name="Thimmappa B.C."/>
            <person name="Ganguly P."/>
            <person name="Vadnala R.N."/>
            <person name="Sun S."/>
            <person name="Siddharthan R."/>
            <person name="Tellgren-Roth C."/>
            <person name="Dawson T.L."/>
            <person name="Heitman J."/>
            <person name="Sanyal K."/>
        </authorList>
    </citation>
    <scope>NUCLEOTIDE SEQUENCE [LARGE SCALE GENOMIC DNA]</scope>
    <source>
        <strain evidence="7">CBS14141</strain>
    </source>
</reference>
<keyword evidence="5" id="KW-0539">Nucleus</keyword>
<evidence type="ECO:0000256" key="2">
    <source>
        <dbReference type="ARBA" id="ARBA00022723"/>
    </source>
</evidence>
<evidence type="ECO:0000313" key="7">
    <source>
        <dbReference type="EMBL" id="WFD47361.1"/>
    </source>
</evidence>
<accession>A0ABY8EPC6</accession>
<evidence type="ECO:0000256" key="5">
    <source>
        <dbReference type="ARBA" id="ARBA00023242"/>
    </source>
</evidence>
<evidence type="ECO:0000256" key="4">
    <source>
        <dbReference type="ARBA" id="ARBA00022833"/>
    </source>
</evidence>